<dbReference type="Pfam" id="PF00702">
    <property type="entry name" value="Hydrolase"/>
    <property type="match status" value="1"/>
</dbReference>
<keyword evidence="3" id="KW-1185">Reference proteome</keyword>
<dbReference type="InterPro" id="IPR036412">
    <property type="entry name" value="HAD-like_sf"/>
</dbReference>
<feature type="compositionally biased region" description="Basic and acidic residues" evidence="1">
    <location>
        <begin position="246"/>
        <end position="273"/>
    </location>
</feature>
<feature type="region of interest" description="Disordered" evidence="1">
    <location>
        <begin position="228"/>
        <end position="298"/>
    </location>
</feature>
<evidence type="ECO:0000313" key="2">
    <source>
        <dbReference type="EMBL" id="MFC4104642.1"/>
    </source>
</evidence>
<dbReference type="PANTHER" id="PTHR46649:SF4">
    <property type="entry name" value="HALOACID DEHALOGENASE-LIKE HYDROLASE (HAD) SUPERFAMILY PROTEIN"/>
    <property type="match status" value="1"/>
</dbReference>
<dbReference type="SFLD" id="SFLDG01129">
    <property type="entry name" value="C1.5:_HAD__Beta-PGM__Phosphata"/>
    <property type="match status" value="1"/>
</dbReference>
<dbReference type="SUPFAM" id="SSF56784">
    <property type="entry name" value="HAD-like"/>
    <property type="match status" value="1"/>
</dbReference>
<evidence type="ECO:0000256" key="1">
    <source>
        <dbReference type="SAM" id="MobiDB-lite"/>
    </source>
</evidence>
<proteinExistence type="predicted"/>
<name>A0ABV8KFJ0_9ACTN</name>
<protein>
    <submittedName>
        <fullName evidence="2">HAD family hydrolase</fullName>
        <ecNumber evidence="2">3.1.3.-</ecNumber>
    </submittedName>
</protein>
<dbReference type="Gene3D" id="3.40.50.1000">
    <property type="entry name" value="HAD superfamily/HAD-like"/>
    <property type="match status" value="1"/>
</dbReference>
<dbReference type="InterPro" id="IPR006439">
    <property type="entry name" value="HAD-SF_hydro_IA"/>
</dbReference>
<dbReference type="Proteomes" id="UP001595868">
    <property type="component" value="Unassembled WGS sequence"/>
</dbReference>
<organism evidence="2 3">
    <name type="scientific">Micromonospora zhanjiangensis</name>
    <dbReference type="NCBI Taxonomy" id="1522057"/>
    <lineage>
        <taxon>Bacteria</taxon>
        <taxon>Bacillati</taxon>
        <taxon>Actinomycetota</taxon>
        <taxon>Actinomycetes</taxon>
        <taxon>Micromonosporales</taxon>
        <taxon>Micromonosporaceae</taxon>
        <taxon>Micromonospora</taxon>
    </lineage>
</organism>
<dbReference type="EMBL" id="JBHSBN010000001">
    <property type="protein sequence ID" value="MFC4104642.1"/>
    <property type="molecule type" value="Genomic_DNA"/>
</dbReference>
<reference evidence="3" key="1">
    <citation type="journal article" date="2019" name="Int. J. Syst. Evol. Microbiol.">
        <title>The Global Catalogue of Microorganisms (GCM) 10K type strain sequencing project: providing services to taxonomists for standard genome sequencing and annotation.</title>
        <authorList>
            <consortium name="The Broad Institute Genomics Platform"/>
            <consortium name="The Broad Institute Genome Sequencing Center for Infectious Disease"/>
            <person name="Wu L."/>
            <person name="Ma J."/>
        </authorList>
    </citation>
    <scope>NUCLEOTIDE SEQUENCE [LARGE SCALE GENOMIC DNA]</scope>
    <source>
        <strain evidence="3">2902at01</strain>
    </source>
</reference>
<dbReference type="EC" id="3.1.3.-" evidence="2"/>
<evidence type="ECO:0000313" key="3">
    <source>
        <dbReference type="Proteomes" id="UP001595868"/>
    </source>
</evidence>
<gene>
    <name evidence="2" type="ORF">ACFOX0_01635</name>
</gene>
<dbReference type="RefSeq" id="WP_377541572.1">
    <property type="nucleotide sequence ID" value="NZ_JBHSBN010000001.1"/>
</dbReference>
<feature type="compositionally biased region" description="Low complexity" evidence="1">
    <location>
        <begin position="232"/>
        <end position="245"/>
    </location>
</feature>
<dbReference type="GO" id="GO:0016787">
    <property type="term" value="F:hydrolase activity"/>
    <property type="evidence" value="ECO:0007669"/>
    <property type="project" value="UniProtKB-KW"/>
</dbReference>
<accession>A0ABV8KFJ0</accession>
<dbReference type="SFLD" id="SFLDS00003">
    <property type="entry name" value="Haloacid_Dehalogenase"/>
    <property type="match status" value="1"/>
</dbReference>
<comment type="caution">
    <text evidence="2">The sequence shown here is derived from an EMBL/GenBank/DDBJ whole genome shotgun (WGS) entry which is preliminary data.</text>
</comment>
<keyword evidence="2" id="KW-0378">Hydrolase</keyword>
<sequence>MPAYRAVLFDFFGTLTRAVRRGPGHRAVAEALGCDPAVLVDVLDRSYYPRAGGALGDAEATLRWVAGQAGTRPSEAGVRAARLARERAVAADIRLRPDAVAVLRRLRHLGVRTAVVSDCTHELPLLLPTLPIAPLLDARVFSVEVRRCKPDPEIFLTACRRLDVDPADCLYVGDGGSRELSGAAGAGLHPVRLAAADLAGHLVFDPEPDWSGPVVKTLAEVPALVAGGGSGAPAPAAGRPGTAGWARDRAAHRPDHHPAAGRGPEEGRRGLGERRRRAGVRGVVPVPRRRAVRGERPG</sequence>
<dbReference type="NCBIfam" id="TIGR01509">
    <property type="entry name" value="HAD-SF-IA-v3"/>
    <property type="match status" value="1"/>
</dbReference>
<dbReference type="PANTHER" id="PTHR46649">
    <property type="match status" value="1"/>
</dbReference>
<dbReference type="PRINTS" id="PR00413">
    <property type="entry name" value="HADHALOGNASE"/>
</dbReference>
<dbReference type="InterPro" id="IPR023214">
    <property type="entry name" value="HAD_sf"/>
</dbReference>